<dbReference type="GO" id="GO:0000156">
    <property type="term" value="F:phosphorelay response regulator activity"/>
    <property type="evidence" value="ECO:0007669"/>
    <property type="project" value="InterPro"/>
</dbReference>
<feature type="domain" description="HTH LytTR-type" evidence="3">
    <location>
        <begin position="143"/>
        <end position="246"/>
    </location>
</feature>
<protein>
    <submittedName>
        <fullName evidence="4">Two component transcriptional regulator, LytTR family</fullName>
    </submittedName>
</protein>
<dbReference type="InterPro" id="IPR011006">
    <property type="entry name" value="CheY-like_superfamily"/>
</dbReference>
<keyword evidence="1" id="KW-0597">Phosphoprotein</keyword>
<accession>A0A1I2HMD6</accession>
<evidence type="ECO:0000259" key="3">
    <source>
        <dbReference type="PROSITE" id="PS50930"/>
    </source>
</evidence>
<dbReference type="PROSITE" id="PS50930">
    <property type="entry name" value="HTH_LYTTR"/>
    <property type="match status" value="1"/>
</dbReference>
<dbReference type="PROSITE" id="PS50110">
    <property type="entry name" value="RESPONSE_REGULATORY"/>
    <property type="match status" value="1"/>
</dbReference>
<dbReference type="GO" id="GO:0003677">
    <property type="term" value="F:DNA binding"/>
    <property type="evidence" value="ECO:0007669"/>
    <property type="project" value="InterPro"/>
</dbReference>
<keyword evidence="5" id="KW-1185">Reference proteome</keyword>
<feature type="domain" description="Response regulatory" evidence="2">
    <location>
        <begin position="2"/>
        <end position="114"/>
    </location>
</feature>
<dbReference type="InterPro" id="IPR046947">
    <property type="entry name" value="LytR-like"/>
</dbReference>
<dbReference type="RefSeq" id="WP_091546606.1">
    <property type="nucleotide sequence ID" value="NZ_FONY01000024.1"/>
</dbReference>
<dbReference type="PANTHER" id="PTHR37299:SF1">
    <property type="entry name" value="STAGE 0 SPORULATION PROTEIN A HOMOLOG"/>
    <property type="match status" value="1"/>
</dbReference>
<dbReference type="PANTHER" id="PTHR37299">
    <property type="entry name" value="TRANSCRIPTIONAL REGULATOR-RELATED"/>
    <property type="match status" value="1"/>
</dbReference>
<feature type="modified residue" description="4-aspartylphosphate" evidence="1">
    <location>
        <position position="53"/>
    </location>
</feature>
<dbReference type="STRING" id="1003.SAMN04488541_102455"/>
<dbReference type="SMART" id="SM00850">
    <property type="entry name" value="LytTR"/>
    <property type="match status" value="1"/>
</dbReference>
<dbReference type="Gene3D" id="2.40.50.1020">
    <property type="entry name" value="LytTr DNA-binding domain"/>
    <property type="match status" value="1"/>
</dbReference>
<dbReference type="AlphaFoldDB" id="A0A1I2HMD6"/>
<proteinExistence type="predicted"/>
<dbReference type="SMART" id="SM00448">
    <property type="entry name" value="REC"/>
    <property type="match status" value="1"/>
</dbReference>
<evidence type="ECO:0000313" key="4">
    <source>
        <dbReference type="EMBL" id="SFF30017.1"/>
    </source>
</evidence>
<name>A0A1I2HMD6_9BACT</name>
<dbReference type="SUPFAM" id="SSF52172">
    <property type="entry name" value="CheY-like"/>
    <property type="match status" value="1"/>
</dbReference>
<evidence type="ECO:0000259" key="2">
    <source>
        <dbReference type="PROSITE" id="PS50110"/>
    </source>
</evidence>
<dbReference type="Pfam" id="PF00072">
    <property type="entry name" value="Response_reg"/>
    <property type="match status" value="1"/>
</dbReference>
<dbReference type="InterPro" id="IPR001789">
    <property type="entry name" value="Sig_transdc_resp-reg_receiver"/>
</dbReference>
<dbReference type="InterPro" id="IPR007492">
    <property type="entry name" value="LytTR_DNA-bd_dom"/>
</dbReference>
<dbReference type="Pfam" id="PF04397">
    <property type="entry name" value="LytTR"/>
    <property type="match status" value="1"/>
</dbReference>
<dbReference type="CDD" id="cd17536">
    <property type="entry name" value="REC_YesN-like"/>
    <property type="match status" value="1"/>
</dbReference>
<dbReference type="OrthoDB" id="1646880at2"/>
<dbReference type="EMBL" id="FONY01000024">
    <property type="protein sequence ID" value="SFF30017.1"/>
    <property type="molecule type" value="Genomic_DNA"/>
</dbReference>
<sequence length="246" mass="28185">MKFVIIDDEEKHRNLIKSILKEEKNLLCSGEATCVAEGLALIEETSPDLVLLDIDMPDGTGFDLLKSISPIDFQVVFITAHDEFAVKAFKFSALDYLLKPIDPEELLLAVQKAPKVQQQSQNQLQLATLLSNVESFSQQVKKLVLKDSDNIYIVSTQEILYLQAHNNYTSFFLTENRKIVVSKTLKEYEQLLENSGFFRTHQSYLINLAYLQRIDKREGGSIVLQEKIYLPLAQRRKDSLLKMLEK</sequence>
<dbReference type="Proteomes" id="UP000199513">
    <property type="component" value="Unassembled WGS sequence"/>
</dbReference>
<dbReference type="Gene3D" id="3.40.50.2300">
    <property type="match status" value="1"/>
</dbReference>
<evidence type="ECO:0000313" key="5">
    <source>
        <dbReference type="Proteomes" id="UP000199513"/>
    </source>
</evidence>
<gene>
    <name evidence="4" type="ORF">SAMN04488541_102455</name>
</gene>
<reference evidence="4 5" key="1">
    <citation type="submission" date="2016-10" db="EMBL/GenBank/DDBJ databases">
        <authorList>
            <person name="de Groot N.N."/>
        </authorList>
    </citation>
    <scope>NUCLEOTIDE SEQUENCE [LARGE SCALE GENOMIC DNA]</scope>
    <source>
        <strain>GEY</strain>
        <strain evidence="5">DSM 9560</strain>
    </source>
</reference>
<organism evidence="4 5">
    <name type="scientific">Thermoflexibacter ruber</name>
    <dbReference type="NCBI Taxonomy" id="1003"/>
    <lineage>
        <taxon>Bacteria</taxon>
        <taxon>Pseudomonadati</taxon>
        <taxon>Bacteroidota</taxon>
        <taxon>Cytophagia</taxon>
        <taxon>Cytophagales</taxon>
        <taxon>Thermoflexibacteraceae</taxon>
        <taxon>Thermoflexibacter</taxon>
    </lineage>
</organism>
<evidence type="ECO:0000256" key="1">
    <source>
        <dbReference type="PROSITE-ProRule" id="PRU00169"/>
    </source>
</evidence>